<dbReference type="InterPro" id="IPR002773">
    <property type="entry name" value="Deoxyhypusine_synthase"/>
</dbReference>
<dbReference type="GO" id="GO:0005737">
    <property type="term" value="C:cytoplasm"/>
    <property type="evidence" value="ECO:0007669"/>
    <property type="project" value="TreeGrafter"/>
</dbReference>
<proteinExistence type="inferred from homology"/>
<gene>
    <name evidence="3" type="ORF">DRJ31_00145</name>
</gene>
<dbReference type="InterPro" id="IPR036982">
    <property type="entry name" value="Deoxyhypusine_synthase_sf"/>
</dbReference>
<evidence type="ECO:0000313" key="4">
    <source>
        <dbReference type="Proteomes" id="UP000278475"/>
    </source>
</evidence>
<evidence type="ECO:0000256" key="1">
    <source>
        <dbReference type="ARBA" id="ARBA00009892"/>
    </source>
</evidence>
<dbReference type="Pfam" id="PF01916">
    <property type="entry name" value="DS"/>
    <property type="match status" value="1"/>
</dbReference>
<reference evidence="3 4" key="1">
    <citation type="submission" date="2018-06" db="EMBL/GenBank/DDBJ databases">
        <title>Extensive metabolic versatility and redundancy in microbially diverse, dynamic hydrothermal sediments.</title>
        <authorList>
            <person name="Dombrowski N."/>
            <person name="Teske A."/>
            <person name="Baker B.J."/>
        </authorList>
    </citation>
    <scope>NUCLEOTIDE SEQUENCE [LARGE SCALE GENOMIC DNA]</scope>
    <source>
        <strain evidence="3">B66_G16</strain>
    </source>
</reference>
<accession>A0A497EUA5</accession>
<dbReference type="PANTHER" id="PTHR11703">
    <property type="entry name" value="DEOXYHYPUSINE SYNTHASE"/>
    <property type="match status" value="1"/>
</dbReference>
<dbReference type="InterPro" id="IPR029035">
    <property type="entry name" value="DHS-like_NAD/FAD-binding_dom"/>
</dbReference>
<dbReference type="PANTHER" id="PTHR11703:SF2">
    <property type="entry name" value="DEOXYHYPUSINE SYNTHASE-LIKE PROTEIN"/>
    <property type="match status" value="1"/>
</dbReference>
<dbReference type="Gene3D" id="3.40.910.10">
    <property type="entry name" value="Deoxyhypusine synthase"/>
    <property type="match status" value="1"/>
</dbReference>
<organism evidence="3 4">
    <name type="scientific">Thermoproteota archaeon</name>
    <dbReference type="NCBI Taxonomy" id="2056631"/>
    <lineage>
        <taxon>Archaea</taxon>
        <taxon>Thermoproteota</taxon>
    </lineage>
</organism>
<dbReference type="AlphaFoldDB" id="A0A497EUA5"/>
<evidence type="ECO:0000256" key="2">
    <source>
        <dbReference type="ARBA" id="ARBA00022679"/>
    </source>
</evidence>
<evidence type="ECO:0000313" key="3">
    <source>
        <dbReference type="EMBL" id="RLE50736.1"/>
    </source>
</evidence>
<keyword evidence="2" id="KW-0808">Transferase</keyword>
<dbReference type="GO" id="GO:0034038">
    <property type="term" value="F:deoxyhypusine synthase activity"/>
    <property type="evidence" value="ECO:0007669"/>
    <property type="project" value="TreeGrafter"/>
</dbReference>
<name>A0A497EUA5_9CREN</name>
<dbReference type="Proteomes" id="UP000278475">
    <property type="component" value="Unassembled WGS sequence"/>
</dbReference>
<sequence length="307" mass="33559">MLLLNVLDLTPCSSIKDLVKQLKYAAFNARRLGKAFEILEEALQEQSFFFIGLAGALTPSGMRYLIAQLLNKLPNSLVVSTGANVLHDIAASLGKPAFHVETLEDDISLSRRGLMRIHDIVTSADAYVEVESLLKKVVEELPAGSYASYEIVKALGTMIADEKSFIRTAYERHIDVIVPAFIDSILGLQFMSLTSVKKGVKLDQVKDLQRILDAQFIAKEKSMKTAAIILGGGVPKNFIYQSTLIAEKPLDYVVQITTDVPEYGGLSGATPEEAKSWRKIGEKAKAIVVYCDVTIALPILVSALLQS</sequence>
<dbReference type="SUPFAM" id="SSF52467">
    <property type="entry name" value="DHS-like NAD/FAD-binding domain"/>
    <property type="match status" value="1"/>
</dbReference>
<dbReference type="EMBL" id="QMQV01000001">
    <property type="protein sequence ID" value="RLE50736.1"/>
    <property type="molecule type" value="Genomic_DNA"/>
</dbReference>
<comment type="caution">
    <text evidence="3">The sequence shown here is derived from an EMBL/GenBank/DDBJ whole genome shotgun (WGS) entry which is preliminary data.</text>
</comment>
<protein>
    <submittedName>
        <fullName evidence="3">Deoxyhypusine synthase</fullName>
    </submittedName>
</protein>
<comment type="similarity">
    <text evidence="1">Belongs to the deoxyhypusine synthase family.</text>
</comment>